<protein>
    <submittedName>
        <fullName evidence="1">Uncharacterized protein</fullName>
    </submittedName>
</protein>
<dbReference type="Proteomes" id="UP001189180">
    <property type="component" value="Unassembled WGS sequence"/>
</dbReference>
<comment type="caution">
    <text evidence="1">The sequence shown here is derived from an EMBL/GenBank/DDBJ whole genome shotgun (WGS) entry which is preliminary data.</text>
</comment>
<keyword evidence="2" id="KW-1185">Reference proteome</keyword>
<dbReference type="AlphaFoldDB" id="A0ABC9HJ38"/>
<gene>
    <name evidence="1" type="ORF">FHB240107_LOCUS8565</name>
</gene>
<feature type="non-terminal residue" evidence="1">
    <location>
        <position position="1"/>
    </location>
</feature>
<sequence length="57" mass="6164">WTYHCNPSLPGTIRRIQGPESLLLLKTAIMFGTGFCLHHLSLTVSNAKPSASSVTPL</sequence>
<dbReference type="EMBL" id="CANUEZ050000506">
    <property type="protein sequence ID" value="CAM0512881.1"/>
    <property type="molecule type" value="Genomic_DNA"/>
</dbReference>
<accession>A0ABC9HJ38</accession>
<reference evidence="1 2" key="1">
    <citation type="submission" date="2024-08" db="EMBL/GenBank/DDBJ databases">
        <authorList>
            <person name="Paterson S."/>
        </authorList>
    </citation>
    <scope>NUCLEOTIDE SEQUENCE [LARGE SCALE GENOMIC DNA]</scope>
</reference>
<name>A0ABC9HJ38_FASHE</name>
<evidence type="ECO:0000313" key="1">
    <source>
        <dbReference type="EMBL" id="CAM0512881.1"/>
    </source>
</evidence>
<proteinExistence type="predicted"/>
<organism evidence="1 2">
    <name type="scientific">Fasciola hepatica</name>
    <name type="common">Liver fluke</name>
    <dbReference type="NCBI Taxonomy" id="6192"/>
    <lineage>
        <taxon>Eukaryota</taxon>
        <taxon>Metazoa</taxon>
        <taxon>Spiralia</taxon>
        <taxon>Lophotrochozoa</taxon>
        <taxon>Platyhelminthes</taxon>
        <taxon>Trematoda</taxon>
        <taxon>Digenea</taxon>
        <taxon>Plagiorchiida</taxon>
        <taxon>Echinostomata</taxon>
        <taxon>Echinostomatoidea</taxon>
        <taxon>Fasciolidae</taxon>
        <taxon>Fasciola</taxon>
    </lineage>
</organism>
<evidence type="ECO:0000313" key="2">
    <source>
        <dbReference type="Proteomes" id="UP001189180"/>
    </source>
</evidence>